<comment type="caution">
    <text evidence="1">The sequence shown here is derived from an EMBL/GenBank/DDBJ whole genome shotgun (WGS) entry which is preliminary data.</text>
</comment>
<accession>A0A9P6NK94</accession>
<sequence length="324" mass="37355">MRDTRIKSLSHQLMSQLVGLGNLSRDVQKTCSEKLSWSGDFWREYLKKQHDRILIIRPPTQLIRNNITGQEINHNHNKKSILKNWPINLEIDALELCILESGGDSPICVIDWTEIGKPEKFTTVFVHRLCLDELCNNSISPLWQMTMSERPRVQVFGAVMIPTMKSLLEKVKDSEKLTYYRRLQIAQQSNPILRVFISRFDMPNSKVLKNLPIDEAIELLMKFDLGNDENVSSLQTFVLSKQSGLEVLKETYGHYENEDEEGEIKEIVGALLAIRKACWKHFRRYIIVVDSHSPLLKSHDREILCGLEIMSIQLACELAEKGPL</sequence>
<proteinExistence type="predicted"/>
<dbReference type="EMBL" id="MU167246">
    <property type="protein sequence ID" value="KAG0147538.1"/>
    <property type="molecule type" value="Genomic_DNA"/>
</dbReference>
<protein>
    <submittedName>
        <fullName evidence="1">Uncharacterized protein</fullName>
    </submittedName>
</protein>
<dbReference type="Proteomes" id="UP000886653">
    <property type="component" value="Unassembled WGS sequence"/>
</dbReference>
<evidence type="ECO:0000313" key="1">
    <source>
        <dbReference type="EMBL" id="KAG0147538.1"/>
    </source>
</evidence>
<dbReference type="OrthoDB" id="2498365at2759"/>
<organism evidence="1 2">
    <name type="scientific">Cronartium quercuum f. sp. fusiforme G11</name>
    <dbReference type="NCBI Taxonomy" id="708437"/>
    <lineage>
        <taxon>Eukaryota</taxon>
        <taxon>Fungi</taxon>
        <taxon>Dikarya</taxon>
        <taxon>Basidiomycota</taxon>
        <taxon>Pucciniomycotina</taxon>
        <taxon>Pucciniomycetes</taxon>
        <taxon>Pucciniales</taxon>
        <taxon>Coleosporiaceae</taxon>
        <taxon>Cronartium</taxon>
    </lineage>
</organism>
<reference evidence="1" key="1">
    <citation type="submission" date="2013-11" db="EMBL/GenBank/DDBJ databases">
        <title>Genome sequence of the fusiform rust pathogen reveals effectors for host alternation and coevolution with pine.</title>
        <authorList>
            <consortium name="DOE Joint Genome Institute"/>
            <person name="Smith K."/>
            <person name="Pendleton A."/>
            <person name="Kubisiak T."/>
            <person name="Anderson C."/>
            <person name="Salamov A."/>
            <person name="Aerts A."/>
            <person name="Riley R."/>
            <person name="Clum A."/>
            <person name="Lindquist E."/>
            <person name="Ence D."/>
            <person name="Campbell M."/>
            <person name="Kronenberg Z."/>
            <person name="Feau N."/>
            <person name="Dhillon B."/>
            <person name="Hamelin R."/>
            <person name="Burleigh J."/>
            <person name="Smith J."/>
            <person name="Yandell M."/>
            <person name="Nelson C."/>
            <person name="Grigoriev I."/>
            <person name="Davis J."/>
        </authorList>
    </citation>
    <scope>NUCLEOTIDE SEQUENCE</scope>
    <source>
        <strain evidence="1">G11</strain>
    </source>
</reference>
<evidence type="ECO:0000313" key="2">
    <source>
        <dbReference type="Proteomes" id="UP000886653"/>
    </source>
</evidence>
<keyword evidence="2" id="KW-1185">Reference proteome</keyword>
<name>A0A9P6NK94_9BASI</name>
<dbReference type="AlphaFoldDB" id="A0A9P6NK94"/>
<gene>
    <name evidence="1" type="ORF">CROQUDRAFT_42587</name>
</gene>